<evidence type="ECO:0000313" key="12">
    <source>
        <dbReference type="EMBL" id="PEV97897.1"/>
    </source>
</evidence>
<dbReference type="PROSITE" id="PS51755">
    <property type="entry name" value="OMPR_PHOB"/>
    <property type="match status" value="1"/>
</dbReference>
<dbReference type="OrthoDB" id="3190595at2"/>
<comment type="similarity">
    <text evidence="2">Belongs to the AfsR/DnrI/RedD regulatory family.</text>
</comment>
<evidence type="ECO:0000256" key="7">
    <source>
        <dbReference type="ARBA" id="ARBA00023163"/>
    </source>
</evidence>
<dbReference type="Pfam" id="PF00072">
    <property type="entry name" value="Response_reg"/>
    <property type="match status" value="1"/>
</dbReference>
<dbReference type="InterPro" id="IPR001789">
    <property type="entry name" value="Sig_transdc_resp-reg_receiver"/>
</dbReference>
<dbReference type="InterPro" id="IPR036388">
    <property type="entry name" value="WH-like_DNA-bd_sf"/>
</dbReference>
<gene>
    <name evidence="12" type="ORF">CN425_21285</name>
</gene>
<dbReference type="GO" id="GO:0000160">
    <property type="term" value="P:phosphorelay signal transduction system"/>
    <property type="evidence" value="ECO:0007669"/>
    <property type="project" value="UniProtKB-KW"/>
</dbReference>
<feature type="domain" description="Response regulatory" evidence="10">
    <location>
        <begin position="2"/>
        <end position="116"/>
    </location>
</feature>
<dbReference type="SMART" id="SM00448">
    <property type="entry name" value="REC"/>
    <property type="match status" value="1"/>
</dbReference>
<dbReference type="GO" id="GO:0005737">
    <property type="term" value="C:cytoplasm"/>
    <property type="evidence" value="ECO:0007669"/>
    <property type="project" value="UniProtKB-SubCell"/>
</dbReference>
<dbReference type="GO" id="GO:0006355">
    <property type="term" value="P:regulation of DNA-templated transcription"/>
    <property type="evidence" value="ECO:0007669"/>
    <property type="project" value="InterPro"/>
</dbReference>
<dbReference type="InterPro" id="IPR011006">
    <property type="entry name" value="CheY-like_superfamily"/>
</dbReference>
<feature type="domain" description="OmpR/PhoB-type" evidence="11">
    <location>
        <begin position="126"/>
        <end position="229"/>
    </location>
</feature>
<dbReference type="Gene3D" id="3.40.50.2300">
    <property type="match status" value="1"/>
</dbReference>
<dbReference type="PANTHER" id="PTHR35807:SF2">
    <property type="entry name" value="TRANSCRIPTIONAL ACTIVATOR DOMAIN"/>
    <property type="match status" value="1"/>
</dbReference>
<name>A0A2A8PR52_BACCE</name>
<feature type="modified residue" description="4-aspartylphosphate" evidence="8">
    <location>
        <position position="53"/>
    </location>
</feature>
<dbReference type="SUPFAM" id="SSF48452">
    <property type="entry name" value="TPR-like"/>
    <property type="match status" value="1"/>
</dbReference>
<dbReference type="InterPro" id="IPR011990">
    <property type="entry name" value="TPR-like_helical_dom_sf"/>
</dbReference>
<keyword evidence="7" id="KW-0804">Transcription</keyword>
<dbReference type="SUPFAM" id="SSF46894">
    <property type="entry name" value="C-terminal effector domain of the bipartite response regulators"/>
    <property type="match status" value="1"/>
</dbReference>
<dbReference type="PROSITE" id="PS50110">
    <property type="entry name" value="RESPONSE_REGULATORY"/>
    <property type="match status" value="1"/>
</dbReference>
<dbReference type="InterPro" id="IPR005158">
    <property type="entry name" value="BTAD"/>
</dbReference>
<comment type="caution">
    <text evidence="12">The sequence shown here is derived from an EMBL/GenBank/DDBJ whole genome shotgun (WGS) entry which is preliminary data.</text>
</comment>
<evidence type="ECO:0000256" key="5">
    <source>
        <dbReference type="ARBA" id="ARBA00023015"/>
    </source>
</evidence>
<dbReference type="Gene3D" id="1.25.40.10">
    <property type="entry name" value="Tetratricopeptide repeat domain"/>
    <property type="match status" value="1"/>
</dbReference>
<protein>
    <submittedName>
        <fullName evidence="12">DNA-binding response regulator</fullName>
    </submittedName>
</protein>
<dbReference type="Gene3D" id="1.10.10.10">
    <property type="entry name" value="Winged helix-like DNA-binding domain superfamily/Winged helix DNA-binding domain"/>
    <property type="match status" value="1"/>
</dbReference>
<dbReference type="SMART" id="SM00862">
    <property type="entry name" value="Trans_reg_C"/>
    <property type="match status" value="1"/>
</dbReference>
<reference evidence="12 13" key="1">
    <citation type="submission" date="2017-09" db="EMBL/GenBank/DDBJ databases">
        <title>Large-scale bioinformatics analysis of Bacillus genomes uncovers conserved roles of natural products in bacterial physiology.</title>
        <authorList>
            <consortium name="Agbiome Team Llc"/>
            <person name="Bleich R.M."/>
            <person name="Grubbs K.J."/>
            <person name="Santa Maria K.C."/>
            <person name="Allen S.E."/>
            <person name="Farag S."/>
            <person name="Shank E.A."/>
            <person name="Bowers A."/>
        </authorList>
    </citation>
    <scope>NUCLEOTIDE SEQUENCE [LARGE SCALE GENOMIC DNA]</scope>
    <source>
        <strain evidence="12 13">AFS010695</strain>
    </source>
</reference>
<dbReference type="AlphaFoldDB" id="A0A2A8PR52"/>
<keyword evidence="4" id="KW-0902">Two-component regulatory system</keyword>
<evidence type="ECO:0000259" key="11">
    <source>
        <dbReference type="PROSITE" id="PS51755"/>
    </source>
</evidence>
<dbReference type="SMART" id="SM01043">
    <property type="entry name" value="BTAD"/>
    <property type="match status" value="1"/>
</dbReference>
<evidence type="ECO:0000256" key="1">
    <source>
        <dbReference type="ARBA" id="ARBA00004496"/>
    </source>
</evidence>
<keyword evidence="3" id="KW-0963">Cytoplasm</keyword>
<dbReference type="InterPro" id="IPR051677">
    <property type="entry name" value="AfsR-DnrI-RedD_regulator"/>
</dbReference>
<keyword evidence="6 9" id="KW-0238">DNA-binding</keyword>
<sequence length="362" mass="42689">MRAIIVDDEPLILQRLEKMLKKLHVFKDIVCFNDYESLNSYSKRHTIDVAFLDIEMPEKNGVMLARELQSQHKNIKIVFITGHGRYAVEAFEICALDYIMKPITRERLHNTIQRLMQDMTIEKTNSSTIETSLLNCLGELHYVDHRKNKKILLEKWRTKKAKELFLFLVHNRNKVINRDTLIELLWSNTDLEQARVNLHSAIYQIRRTIHAYEMNINITRVNDGYKLDLQNILIDVDLFEQAAAALPKKICSDTLDTYIAFLSLYTGDYLIDMDYWWSEGERTRLQNLYFQHSLSLIHFYIESASYTEAIDICMRMQSINPFEETTYHHLISLYAKTGNKTAKQNQERMLHKLLSDSELTML</sequence>
<dbReference type="Proteomes" id="UP000220635">
    <property type="component" value="Unassembled WGS sequence"/>
</dbReference>
<evidence type="ECO:0000256" key="9">
    <source>
        <dbReference type="PROSITE-ProRule" id="PRU01091"/>
    </source>
</evidence>
<evidence type="ECO:0000313" key="13">
    <source>
        <dbReference type="Proteomes" id="UP000220635"/>
    </source>
</evidence>
<dbReference type="SUPFAM" id="SSF52172">
    <property type="entry name" value="CheY-like"/>
    <property type="match status" value="1"/>
</dbReference>
<dbReference type="Pfam" id="PF00486">
    <property type="entry name" value="Trans_reg_C"/>
    <property type="match status" value="1"/>
</dbReference>
<proteinExistence type="inferred from homology"/>
<evidence type="ECO:0000256" key="3">
    <source>
        <dbReference type="ARBA" id="ARBA00022490"/>
    </source>
</evidence>
<dbReference type="RefSeq" id="WP_001201608.1">
    <property type="nucleotide sequence ID" value="NZ_NTWE01000041.1"/>
</dbReference>
<evidence type="ECO:0000256" key="6">
    <source>
        <dbReference type="ARBA" id="ARBA00023125"/>
    </source>
</evidence>
<accession>A0A2A8PR52</accession>
<evidence type="ECO:0000256" key="8">
    <source>
        <dbReference type="PROSITE-ProRule" id="PRU00169"/>
    </source>
</evidence>
<keyword evidence="8" id="KW-0597">Phosphoprotein</keyword>
<keyword evidence="5" id="KW-0805">Transcription regulation</keyword>
<evidence type="ECO:0000256" key="4">
    <source>
        <dbReference type="ARBA" id="ARBA00023012"/>
    </source>
</evidence>
<dbReference type="EMBL" id="NTWE01000041">
    <property type="protein sequence ID" value="PEV97897.1"/>
    <property type="molecule type" value="Genomic_DNA"/>
</dbReference>
<dbReference type="InterPro" id="IPR001867">
    <property type="entry name" value="OmpR/PhoB-type_DNA-bd"/>
</dbReference>
<comment type="subcellular location">
    <subcellularLocation>
        <location evidence="1">Cytoplasm</location>
    </subcellularLocation>
</comment>
<evidence type="ECO:0000259" key="10">
    <source>
        <dbReference type="PROSITE" id="PS50110"/>
    </source>
</evidence>
<dbReference type="InterPro" id="IPR016032">
    <property type="entry name" value="Sig_transdc_resp-reg_C-effctor"/>
</dbReference>
<evidence type="ECO:0000256" key="2">
    <source>
        <dbReference type="ARBA" id="ARBA00005820"/>
    </source>
</evidence>
<feature type="DNA-binding region" description="OmpR/PhoB-type" evidence="9">
    <location>
        <begin position="126"/>
        <end position="229"/>
    </location>
</feature>
<dbReference type="PANTHER" id="PTHR35807">
    <property type="entry name" value="TRANSCRIPTIONAL REGULATOR REDD-RELATED"/>
    <property type="match status" value="1"/>
</dbReference>
<dbReference type="GO" id="GO:0003677">
    <property type="term" value="F:DNA binding"/>
    <property type="evidence" value="ECO:0007669"/>
    <property type="project" value="UniProtKB-UniRule"/>
</dbReference>
<organism evidence="12 13">
    <name type="scientific">Bacillus cereus</name>
    <dbReference type="NCBI Taxonomy" id="1396"/>
    <lineage>
        <taxon>Bacteria</taxon>
        <taxon>Bacillati</taxon>
        <taxon>Bacillota</taxon>
        <taxon>Bacilli</taxon>
        <taxon>Bacillales</taxon>
        <taxon>Bacillaceae</taxon>
        <taxon>Bacillus</taxon>
        <taxon>Bacillus cereus group</taxon>
    </lineage>
</organism>
<dbReference type="Pfam" id="PF03704">
    <property type="entry name" value="BTAD"/>
    <property type="match status" value="1"/>
</dbReference>